<name>A0ABP8N1Y6_9BACT</name>
<evidence type="ECO:0000259" key="1">
    <source>
        <dbReference type="Pfam" id="PF05161"/>
    </source>
</evidence>
<organism evidence="3 4">
    <name type="scientific">Novipirellula rosea</name>
    <dbReference type="NCBI Taxonomy" id="1031540"/>
    <lineage>
        <taxon>Bacteria</taxon>
        <taxon>Pseudomonadati</taxon>
        <taxon>Planctomycetota</taxon>
        <taxon>Planctomycetia</taxon>
        <taxon>Pirellulales</taxon>
        <taxon>Pirellulaceae</taxon>
        <taxon>Novipirellula</taxon>
    </lineage>
</organism>
<feature type="domain" description="MOFRL-associated" evidence="2">
    <location>
        <begin position="8"/>
        <end position="253"/>
    </location>
</feature>
<evidence type="ECO:0000259" key="2">
    <source>
        <dbReference type="Pfam" id="PF13660"/>
    </source>
</evidence>
<dbReference type="PANTHER" id="PTHR12227">
    <property type="entry name" value="GLYCERATE KINASE"/>
    <property type="match status" value="1"/>
</dbReference>
<dbReference type="SUPFAM" id="SSF82544">
    <property type="entry name" value="GckA/TtuD-like"/>
    <property type="match status" value="1"/>
</dbReference>
<dbReference type="EMBL" id="BAABGA010000046">
    <property type="protein sequence ID" value="GAA4458548.1"/>
    <property type="molecule type" value="Genomic_DNA"/>
</dbReference>
<dbReference type="Gene3D" id="3.40.1480.10">
    <property type="entry name" value="MOFRL domain"/>
    <property type="match status" value="1"/>
</dbReference>
<dbReference type="InterPro" id="IPR007835">
    <property type="entry name" value="MOFRL"/>
</dbReference>
<dbReference type="Pfam" id="PF13660">
    <property type="entry name" value="DUF4147"/>
    <property type="match status" value="1"/>
</dbReference>
<dbReference type="InterPro" id="IPR038614">
    <property type="entry name" value="GK_N_sf"/>
</dbReference>
<dbReference type="InterPro" id="IPR037035">
    <property type="entry name" value="GK-like_C_sf"/>
</dbReference>
<dbReference type="Pfam" id="PF05161">
    <property type="entry name" value="MOFRL"/>
    <property type="match status" value="1"/>
</dbReference>
<feature type="domain" description="MOFRL" evidence="1">
    <location>
        <begin position="330"/>
        <end position="444"/>
    </location>
</feature>
<keyword evidence="4" id="KW-1185">Reference proteome</keyword>
<sequence>MPSPRQDALSIWNAGVDSVRAHERVLSQIQVEFDQLCVADHLFSLADFDRIVVVGAGKAATAMATGLVAAVGDRLPIEGWINVPEGTVPAEGSEVLRHIHIHPARPAGVNEPTADGVYGTEQILRLVGAATPRDLCIALISGGGSALLPAPIPGITLEDKLAVIQHLSASGADITELNTVRKHLSEVKGGGLLRACRAGQLITLILSDVLGDPVDLIASGPTVEDTSTKADALAVLAKFDPQRNLPASVYDALNSAPATAAKPTTTATTCIIGNNALAVDEAGMVAERLGYNHIMHSATACEPSAEQVGREFAEMLVAMLRSNDEHRSNCLITGGEPVVTLAPAEIRGLGGRNQQLVLAAYQHLLGCGLSEDEWNQITLLSGGTDGEDGPTDAAGAILDVSVHQLASKKQLDIADYLRRNDAYHFFEQTGGLIQCGPTGTNVCDIRVGVIKESR</sequence>
<evidence type="ECO:0000313" key="3">
    <source>
        <dbReference type="EMBL" id="GAA4458548.1"/>
    </source>
</evidence>
<dbReference type="PANTHER" id="PTHR12227:SF0">
    <property type="entry name" value="GLYCERATE KINASE"/>
    <property type="match status" value="1"/>
</dbReference>
<proteinExistence type="predicted"/>
<dbReference type="Gene3D" id="3.40.50.10180">
    <property type="entry name" value="Glycerate kinase, MOFRL-like N-terminal domain"/>
    <property type="match status" value="1"/>
</dbReference>
<dbReference type="Proteomes" id="UP001500840">
    <property type="component" value="Unassembled WGS sequence"/>
</dbReference>
<dbReference type="RefSeq" id="WP_345324377.1">
    <property type="nucleotide sequence ID" value="NZ_BAABGA010000046.1"/>
</dbReference>
<dbReference type="InterPro" id="IPR039760">
    <property type="entry name" value="MOFRL_protein"/>
</dbReference>
<accession>A0ABP8N1Y6</accession>
<comment type="caution">
    <text evidence="3">The sequence shown here is derived from an EMBL/GenBank/DDBJ whole genome shotgun (WGS) entry which is preliminary data.</text>
</comment>
<protein>
    <submittedName>
        <fullName evidence="3">DUF4147 domain-containing protein</fullName>
    </submittedName>
</protein>
<reference evidence="4" key="1">
    <citation type="journal article" date="2019" name="Int. J. Syst. Evol. Microbiol.">
        <title>The Global Catalogue of Microorganisms (GCM) 10K type strain sequencing project: providing services to taxonomists for standard genome sequencing and annotation.</title>
        <authorList>
            <consortium name="The Broad Institute Genomics Platform"/>
            <consortium name="The Broad Institute Genome Sequencing Center for Infectious Disease"/>
            <person name="Wu L."/>
            <person name="Ma J."/>
        </authorList>
    </citation>
    <scope>NUCLEOTIDE SEQUENCE [LARGE SCALE GENOMIC DNA]</scope>
    <source>
        <strain evidence="4">JCM 17759</strain>
    </source>
</reference>
<gene>
    <name evidence="3" type="ORF">GCM10023156_36860</name>
</gene>
<evidence type="ECO:0000313" key="4">
    <source>
        <dbReference type="Proteomes" id="UP001500840"/>
    </source>
</evidence>
<dbReference type="InterPro" id="IPR025286">
    <property type="entry name" value="MOFRL_assoc_dom"/>
</dbReference>